<feature type="transmembrane region" description="Helical" evidence="5">
    <location>
        <begin position="12"/>
        <end position="31"/>
    </location>
</feature>
<comment type="subcellular location">
    <subcellularLocation>
        <location evidence="1">Membrane</location>
        <topology evidence="1">Multi-pass membrane protein</topology>
    </subcellularLocation>
</comment>
<proteinExistence type="predicted"/>
<feature type="transmembrane region" description="Helical" evidence="5">
    <location>
        <begin position="82"/>
        <end position="107"/>
    </location>
</feature>
<feature type="transmembrane region" description="Helical" evidence="5">
    <location>
        <begin position="200"/>
        <end position="219"/>
    </location>
</feature>
<dbReference type="InterPro" id="IPR052902">
    <property type="entry name" value="ABC-2_transporter"/>
</dbReference>
<evidence type="ECO:0000259" key="6">
    <source>
        <dbReference type="Pfam" id="PF12698"/>
    </source>
</evidence>
<feature type="transmembrane region" description="Helical" evidence="5">
    <location>
        <begin position="43"/>
        <end position="61"/>
    </location>
</feature>
<dbReference type="GO" id="GO:0140359">
    <property type="term" value="F:ABC-type transporter activity"/>
    <property type="evidence" value="ECO:0007669"/>
    <property type="project" value="InterPro"/>
</dbReference>
<feature type="transmembrane region" description="Helical" evidence="5">
    <location>
        <begin position="148"/>
        <end position="170"/>
    </location>
</feature>
<feature type="domain" description="ABC-2 type transporter transmembrane" evidence="6">
    <location>
        <begin position="41"/>
        <end position="220"/>
    </location>
</feature>
<comment type="caution">
    <text evidence="7">The sequence shown here is derived from an EMBL/GenBank/DDBJ whole genome shotgun (WGS) entry which is preliminary data.</text>
</comment>
<organism evidence="7">
    <name type="scientific">bioreactor metagenome</name>
    <dbReference type="NCBI Taxonomy" id="1076179"/>
    <lineage>
        <taxon>unclassified sequences</taxon>
        <taxon>metagenomes</taxon>
        <taxon>ecological metagenomes</taxon>
    </lineage>
</organism>
<dbReference type="PANTHER" id="PTHR43027">
    <property type="entry name" value="DOXORUBICIN RESISTANCE ABC TRANSPORTER PERMEASE PROTEIN DRRC-RELATED"/>
    <property type="match status" value="1"/>
</dbReference>
<keyword evidence="2 5" id="KW-0812">Transmembrane</keyword>
<feature type="transmembrane region" description="Helical" evidence="5">
    <location>
        <begin position="113"/>
        <end position="136"/>
    </location>
</feature>
<dbReference type="EMBL" id="VSSQ01025488">
    <property type="protein sequence ID" value="MPM73639.1"/>
    <property type="molecule type" value="Genomic_DNA"/>
</dbReference>
<accession>A0A645C7L3</accession>
<sequence length="225" mass="24798">MTIFLLALRTNLQQKFSLFLLVVFPAVLLFIPSTGGSLPMGMSLYGLLNFYSAFLMTRPVVEDRMRKVVVRIAASPVSHATYLFSHLGAALVLLASQATIFVIASVIRFGPSLTNYAVLWLLYLAYSVMVLSFSLAWNTMFRSYTTSFALFSGVGSIMCLVSGLSFPLHLLPESVQRLVRILPTYWLAHALGALYEKQSAGILLAGVVLLVFAGIFLLLGSKRRF</sequence>
<evidence type="ECO:0000256" key="2">
    <source>
        <dbReference type="ARBA" id="ARBA00022692"/>
    </source>
</evidence>
<dbReference type="AlphaFoldDB" id="A0A645C7L3"/>
<dbReference type="InterPro" id="IPR013525">
    <property type="entry name" value="ABC2_TM"/>
</dbReference>
<keyword evidence="3 5" id="KW-1133">Transmembrane helix</keyword>
<keyword evidence="4 5" id="KW-0472">Membrane</keyword>
<dbReference type="PANTHER" id="PTHR43027:SF1">
    <property type="entry name" value="DOXORUBICIN RESISTANCE ABC TRANSPORTER PERMEASE PROTEIN DRRC-RELATED"/>
    <property type="match status" value="1"/>
</dbReference>
<protein>
    <recommendedName>
        <fullName evidence="6">ABC-2 type transporter transmembrane domain-containing protein</fullName>
    </recommendedName>
</protein>
<evidence type="ECO:0000256" key="3">
    <source>
        <dbReference type="ARBA" id="ARBA00022989"/>
    </source>
</evidence>
<name>A0A645C7L3_9ZZZZ</name>
<reference evidence="7" key="1">
    <citation type="submission" date="2019-08" db="EMBL/GenBank/DDBJ databases">
        <authorList>
            <person name="Kucharzyk K."/>
            <person name="Murdoch R.W."/>
            <person name="Higgins S."/>
            <person name="Loffler F."/>
        </authorList>
    </citation>
    <scope>NUCLEOTIDE SEQUENCE</scope>
</reference>
<evidence type="ECO:0000256" key="1">
    <source>
        <dbReference type="ARBA" id="ARBA00004141"/>
    </source>
</evidence>
<evidence type="ECO:0000256" key="5">
    <source>
        <dbReference type="SAM" id="Phobius"/>
    </source>
</evidence>
<evidence type="ECO:0000256" key="4">
    <source>
        <dbReference type="ARBA" id="ARBA00023136"/>
    </source>
</evidence>
<gene>
    <name evidence="7" type="ORF">SDC9_120621</name>
</gene>
<dbReference type="GO" id="GO:0016020">
    <property type="term" value="C:membrane"/>
    <property type="evidence" value="ECO:0007669"/>
    <property type="project" value="UniProtKB-SubCell"/>
</dbReference>
<evidence type="ECO:0000313" key="7">
    <source>
        <dbReference type="EMBL" id="MPM73639.1"/>
    </source>
</evidence>
<dbReference type="Pfam" id="PF12698">
    <property type="entry name" value="ABC2_membrane_3"/>
    <property type="match status" value="1"/>
</dbReference>